<keyword evidence="2" id="KW-1185">Reference proteome</keyword>
<evidence type="ECO:0000313" key="2">
    <source>
        <dbReference type="Proteomes" id="UP000018725"/>
    </source>
</evidence>
<organism evidence="1 2">
    <name type="scientific">Pseudomonas gorinensis</name>
    <dbReference type="NCBI Taxonomy" id="3240790"/>
    <lineage>
        <taxon>Bacteria</taxon>
        <taxon>Pseudomonadati</taxon>
        <taxon>Pseudomonadota</taxon>
        <taxon>Gammaproteobacteria</taxon>
        <taxon>Pseudomonadales</taxon>
        <taxon>Pseudomonadaceae</taxon>
        <taxon>Pseudomonas</taxon>
    </lineage>
</organism>
<proteinExistence type="predicted"/>
<reference evidence="1 2" key="1">
    <citation type="journal article" date="2014" name="Genome Announc.">
        <title>Complete Genome Sequence of Pseudomonas sp. Strain TKP, Isolated from a gamma-Hexachlorocyclohexane-Degrading Mixed Culture.</title>
        <authorList>
            <person name="Ohtsubo Y."/>
            <person name="Kishida K."/>
            <person name="Sato T."/>
            <person name="Tabata M."/>
            <person name="Kawasumi T."/>
            <person name="Ogura Y."/>
            <person name="Hayashi T."/>
            <person name="Tsuda M."/>
            <person name="Nagata Y."/>
        </authorList>
    </citation>
    <scope>NUCLEOTIDE SEQUENCE [LARGE SCALE GENOMIC DNA]</scope>
    <source>
        <strain evidence="1 2">TKP</strain>
    </source>
</reference>
<accession>A0ACA7P4B4</accession>
<protein>
    <submittedName>
        <fullName evidence="1">Uncharacterized protein</fullName>
    </submittedName>
</protein>
<gene>
    <name evidence="1" type="ORF">U771_11145</name>
</gene>
<sequence length="151" mass="17915">MAKGIPATKLNIVNNAKLEQYWTKRKSKNGLHRVIKMKNKPNMSIIRGLLFTYDIENTDDLKRENLISSKNINTEKELIELIDELTKPEFLSYTKQEQEWFIDSIEHYLSIGDNFDSIFKTMATYFSEPVINQQMFMRTLLGRLRQYRNTQ</sequence>
<evidence type="ECO:0000313" key="1">
    <source>
        <dbReference type="EMBL" id="AHC34758.1"/>
    </source>
</evidence>
<name>A0ACA7P4B4_9PSED</name>
<dbReference type="Proteomes" id="UP000018725">
    <property type="component" value="Chromosome"/>
</dbReference>
<dbReference type="EMBL" id="CP006852">
    <property type="protein sequence ID" value="AHC34758.1"/>
    <property type="molecule type" value="Genomic_DNA"/>
</dbReference>